<evidence type="ECO:0000256" key="2">
    <source>
        <dbReference type="ARBA" id="ARBA00023136"/>
    </source>
</evidence>
<dbReference type="InterPro" id="IPR001623">
    <property type="entry name" value="DnaJ_domain"/>
</dbReference>
<accession>A0A077QUT4</accession>
<dbReference type="GO" id="GO:0016020">
    <property type="term" value="C:membrane"/>
    <property type="evidence" value="ECO:0007669"/>
    <property type="project" value="UniProtKB-SubCell"/>
</dbReference>
<feature type="region of interest" description="Disordered" evidence="5">
    <location>
        <begin position="274"/>
        <end position="304"/>
    </location>
</feature>
<dbReference type="PRINTS" id="PR00625">
    <property type="entry name" value="JDOMAIN"/>
</dbReference>
<evidence type="ECO:0000256" key="1">
    <source>
        <dbReference type="ARBA" id="ARBA00004370"/>
    </source>
</evidence>
<dbReference type="GO" id="GO:0005739">
    <property type="term" value="C:mitochondrion"/>
    <property type="evidence" value="ECO:0007669"/>
    <property type="project" value="GOC"/>
</dbReference>
<evidence type="ECO:0000256" key="5">
    <source>
        <dbReference type="SAM" id="MobiDB-lite"/>
    </source>
</evidence>
<reference evidence="7" key="1">
    <citation type="journal article" date="2014" name="Genome Biol. Evol.">
        <title>Gene Loss Rather Than Gene Gain Is Associated with a Host Jump from Monocots to Dicots in the Smut Fungus Melanopsichium pennsylvanicum.</title>
        <authorList>
            <person name="Sharma R."/>
            <person name="Mishra B."/>
            <person name="Runge F."/>
            <person name="Thines M."/>
        </authorList>
    </citation>
    <scope>NUCLEOTIDE SEQUENCE</scope>
    <source>
        <strain evidence="7">4</strain>
    </source>
</reference>
<dbReference type="PANTHER" id="PTHR44157">
    <property type="entry name" value="DNAJ HOMOLOG SUBFAMILY C MEMBER 11"/>
    <property type="match status" value="1"/>
</dbReference>
<keyword evidence="3" id="KW-0143">Chaperone</keyword>
<dbReference type="AlphaFoldDB" id="A0A077QUT4"/>
<sequence length="793" mass="87261">MPPPARATVEEIEDEDDPYAPYQPGSDSSTRSRTSSSSPDSNFSFASTSSPYSGASSSPSGRTSTTSHHSSQNHTTSNDFGQSHTASSIYDQSPSSGNQGSFPREGGDDEPLFGGRPFRDAHDPSSSPANASDPNQARDKEYFYALLNVPKDATQDAIKDSYRSLAIVLHPDKHQDASRKSAAESRFREVQRAYEILSDPEKRTVYDYFGEEGLKSSWSVAVRGRSREAMEREFERERRRKIVEDAEGLVKSKGDFTAHIDATSLFAPASQISRTSLQQRRGPLPTAAVGKGQQATPTTPVAAEAPGSILPPSVVFPRSVTFSDRVAQVGCAQLIGKHGFETQVTNRISATFSGQMVSRNGLGGGNLVGTIKTHWSPRLFTDVTLSFLRPQIITTKGQYTVDAKSFFSWQATLQTLLLPPTFNVTYGQRLSSKSTLTGFTSVRSGTYNIFGWGKDIESRGVMIRREPAAVSVGLTKQIDEGRGWTTQTSISPVDQSISVDYAIKVLGGVKVRTGFNIGTGSGISAFTSAERRLTENVRLSLGLNCAFPVGGVTLRVKLNRLGQKVLLPITLSREFRSDLVALCSVVPAVTYTALHYGYFEPRKQKRLKNRMGELRKQNKELILERRQAAKEALEVLRDQAVKKAQGELRKGGVVILEAWYGRKDSFPPSRFLPSSSTFRRGNVEEEASKIWAEERANLSSSNTTGAEREIDNDNMDLTTELYWDVKVPLQALVNKGQIIVPGSRSKANLLGFHDPVMGEKKHLLVVYSFRTQVHTVTVEDWSELAIPMRIHQI</sequence>
<feature type="compositionally biased region" description="Low complexity" evidence="5">
    <location>
        <begin position="295"/>
        <end position="304"/>
    </location>
</feature>
<evidence type="ECO:0000259" key="6">
    <source>
        <dbReference type="PROSITE" id="PS50076"/>
    </source>
</evidence>
<dbReference type="SUPFAM" id="SSF46565">
    <property type="entry name" value="Chaperone J-domain"/>
    <property type="match status" value="1"/>
</dbReference>
<dbReference type="EMBL" id="HG529592">
    <property type="protein sequence ID" value="CDI53790.1"/>
    <property type="molecule type" value="Genomic_DNA"/>
</dbReference>
<dbReference type="Pfam" id="PF00226">
    <property type="entry name" value="DnaJ"/>
    <property type="match status" value="1"/>
</dbReference>
<name>A0A077QUT4_9BASI</name>
<feature type="compositionally biased region" description="Low complexity" evidence="5">
    <location>
        <begin position="25"/>
        <end position="79"/>
    </location>
</feature>
<dbReference type="Pfam" id="PF22774">
    <property type="entry name" value="DNAJC11_beta-barrel"/>
    <property type="match status" value="1"/>
</dbReference>
<dbReference type="InterPro" id="IPR052243">
    <property type="entry name" value="Mito_inner_membrane_organizer"/>
</dbReference>
<dbReference type="PROSITE" id="PS00636">
    <property type="entry name" value="DNAJ_1"/>
    <property type="match status" value="1"/>
</dbReference>
<evidence type="ECO:0000256" key="4">
    <source>
        <dbReference type="SAM" id="Coils"/>
    </source>
</evidence>
<dbReference type="GO" id="GO:0042407">
    <property type="term" value="P:cristae formation"/>
    <property type="evidence" value="ECO:0007669"/>
    <property type="project" value="TreeGrafter"/>
</dbReference>
<feature type="region of interest" description="Disordered" evidence="5">
    <location>
        <begin position="1"/>
        <end position="136"/>
    </location>
</feature>
<dbReference type="PROSITE" id="PS50076">
    <property type="entry name" value="DNAJ_2"/>
    <property type="match status" value="1"/>
</dbReference>
<dbReference type="FunFam" id="1.10.287.110:FF:000143">
    <property type="entry name" value="Unplaced genomic scaffold supercont2.13, whole genome shotgun sequence"/>
    <property type="match status" value="1"/>
</dbReference>
<keyword evidence="2" id="KW-0472">Membrane</keyword>
<dbReference type="CDD" id="cd06257">
    <property type="entry name" value="DnaJ"/>
    <property type="match status" value="1"/>
</dbReference>
<dbReference type="Pfam" id="PF11875">
    <property type="entry name" value="DnaJ-like_C11_C"/>
    <property type="match status" value="1"/>
</dbReference>
<comment type="subcellular location">
    <subcellularLocation>
        <location evidence="1">Membrane</location>
    </subcellularLocation>
</comment>
<dbReference type="PANTHER" id="PTHR44157:SF1">
    <property type="entry name" value="DNAJ HOMOLOG SUBFAMILY C MEMBER 11"/>
    <property type="match status" value="1"/>
</dbReference>
<dbReference type="InterPro" id="IPR055225">
    <property type="entry name" value="DNAJC11-like_beta-barrel"/>
</dbReference>
<keyword evidence="4" id="KW-0175">Coiled coil</keyword>
<dbReference type="InterPro" id="IPR024586">
    <property type="entry name" value="DnaJ-like_C11_C"/>
</dbReference>
<proteinExistence type="predicted"/>
<feature type="coiled-coil region" evidence="4">
    <location>
        <begin position="604"/>
        <end position="639"/>
    </location>
</feature>
<feature type="domain" description="J" evidence="6">
    <location>
        <begin position="142"/>
        <end position="210"/>
    </location>
</feature>
<organism evidence="7">
    <name type="scientific">Melanopsichium pennsylvanicum 4</name>
    <dbReference type="NCBI Taxonomy" id="1398559"/>
    <lineage>
        <taxon>Eukaryota</taxon>
        <taxon>Fungi</taxon>
        <taxon>Dikarya</taxon>
        <taxon>Basidiomycota</taxon>
        <taxon>Ustilaginomycotina</taxon>
        <taxon>Ustilaginomycetes</taxon>
        <taxon>Ustilaginales</taxon>
        <taxon>Ustilaginaceae</taxon>
        <taxon>Melanopsichium</taxon>
    </lineage>
</organism>
<dbReference type="SMART" id="SM00271">
    <property type="entry name" value="DnaJ"/>
    <property type="match status" value="1"/>
</dbReference>
<dbReference type="InterPro" id="IPR036869">
    <property type="entry name" value="J_dom_sf"/>
</dbReference>
<protein>
    <submittedName>
        <fullName evidence="7">Molecular chaperone</fullName>
    </submittedName>
</protein>
<dbReference type="Gene3D" id="1.10.287.110">
    <property type="entry name" value="DnaJ domain"/>
    <property type="match status" value="1"/>
</dbReference>
<evidence type="ECO:0000313" key="7">
    <source>
        <dbReference type="EMBL" id="CDI53790.1"/>
    </source>
</evidence>
<feature type="compositionally biased region" description="Polar residues" evidence="5">
    <location>
        <begin position="80"/>
        <end position="101"/>
    </location>
</feature>
<feature type="compositionally biased region" description="Low complexity" evidence="5">
    <location>
        <begin position="124"/>
        <end position="135"/>
    </location>
</feature>
<dbReference type="InterPro" id="IPR018253">
    <property type="entry name" value="DnaJ_domain_CS"/>
</dbReference>
<evidence type="ECO:0000256" key="3">
    <source>
        <dbReference type="ARBA" id="ARBA00023186"/>
    </source>
</evidence>